<evidence type="ECO:0000313" key="2">
    <source>
        <dbReference type="Proteomes" id="UP001596091"/>
    </source>
</evidence>
<protein>
    <submittedName>
        <fullName evidence="1">Uncharacterized protein</fullName>
    </submittedName>
</protein>
<sequence>MLNAYLESQPFPHYEAFPDQPGLLIRVDEDGRRTVGRFVNRQFQAVKITGKAAKK</sequence>
<comment type="caution">
    <text evidence="1">The sequence shown here is derived from an EMBL/GenBank/DDBJ whole genome shotgun (WGS) entry which is preliminary data.</text>
</comment>
<organism evidence="1 2">
    <name type="scientific">Acidicapsa dinghuensis</name>
    <dbReference type="NCBI Taxonomy" id="2218256"/>
    <lineage>
        <taxon>Bacteria</taxon>
        <taxon>Pseudomonadati</taxon>
        <taxon>Acidobacteriota</taxon>
        <taxon>Terriglobia</taxon>
        <taxon>Terriglobales</taxon>
        <taxon>Acidobacteriaceae</taxon>
        <taxon>Acidicapsa</taxon>
    </lineage>
</organism>
<evidence type="ECO:0000313" key="1">
    <source>
        <dbReference type="EMBL" id="MFC5864208.1"/>
    </source>
</evidence>
<reference evidence="2" key="1">
    <citation type="journal article" date="2019" name="Int. J. Syst. Evol. Microbiol.">
        <title>The Global Catalogue of Microorganisms (GCM) 10K type strain sequencing project: providing services to taxonomists for standard genome sequencing and annotation.</title>
        <authorList>
            <consortium name="The Broad Institute Genomics Platform"/>
            <consortium name="The Broad Institute Genome Sequencing Center for Infectious Disease"/>
            <person name="Wu L."/>
            <person name="Ma J."/>
        </authorList>
    </citation>
    <scope>NUCLEOTIDE SEQUENCE [LARGE SCALE GENOMIC DNA]</scope>
    <source>
        <strain evidence="2">JCM 4087</strain>
    </source>
</reference>
<accession>A0ABW1EMM6</accession>
<dbReference type="EMBL" id="JBHSPH010000008">
    <property type="protein sequence ID" value="MFC5864208.1"/>
    <property type="molecule type" value="Genomic_DNA"/>
</dbReference>
<proteinExistence type="predicted"/>
<gene>
    <name evidence="1" type="ORF">ACFPT7_18020</name>
</gene>
<name>A0ABW1EMM6_9BACT</name>
<dbReference type="RefSeq" id="WP_263340606.1">
    <property type="nucleotide sequence ID" value="NZ_JAGSYH010000006.1"/>
</dbReference>
<dbReference type="Proteomes" id="UP001596091">
    <property type="component" value="Unassembled WGS sequence"/>
</dbReference>
<keyword evidence="2" id="KW-1185">Reference proteome</keyword>